<feature type="transmembrane region" description="Helical" evidence="1">
    <location>
        <begin position="582"/>
        <end position="603"/>
    </location>
</feature>
<keyword evidence="1" id="KW-0812">Transmembrane</keyword>
<feature type="transmembrane region" description="Helical" evidence="1">
    <location>
        <begin position="357"/>
        <end position="376"/>
    </location>
</feature>
<proteinExistence type="predicted"/>
<dbReference type="GO" id="GO:0016020">
    <property type="term" value="C:membrane"/>
    <property type="evidence" value="ECO:0007669"/>
    <property type="project" value="TreeGrafter"/>
</dbReference>
<feature type="transmembrane region" description="Helical" evidence="1">
    <location>
        <begin position="65"/>
        <end position="87"/>
    </location>
</feature>
<dbReference type="InterPro" id="IPR011701">
    <property type="entry name" value="MFS"/>
</dbReference>
<dbReference type="GO" id="GO:0022857">
    <property type="term" value="F:transmembrane transporter activity"/>
    <property type="evidence" value="ECO:0007669"/>
    <property type="project" value="InterPro"/>
</dbReference>
<feature type="transmembrane region" description="Helical" evidence="1">
    <location>
        <begin position="217"/>
        <end position="237"/>
    </location>
</feature>
<evidence type="ECO:0000313" key="2">
    <source>
        <dbReference type="Proteomes" id="UP000036681"/>
    </source>
</evidence>
<protein>
    <submittedName>
        <fullName evidence="3">MFS domain-containing protein</fullName>
    </submittedName>
</protein>
<feature type="transmembrane region" description="Helical" evidence="1">
    <location>
        <begin position="422"/>
        <end position="443"/>
    </location>
</feature>
<name>A0A0M3IEC9_ASCLU</name>
<dbReference type="InterPro" id="IPR036259">
    <property type="entry name" value="MFS_trans_sf"/>
</dbReference>
<dbReference type="PANTHER" id="PTHR45757">
    <property type="entry name" value="PROTEIN CBG23364-RELATED"/>
    <property type="match status" value="1"/>
</dbReference>
<feature type="transmembrane region" description="Helical" evidence="1">
    <location>
        <begin position="553"/>
        <end position="576"/>
    </location>
</feature>
<feature type="transmembrane region" description="Helical" evidence="1">
    <location>
        <begin position="300"/>
        <end position="318"/>
    </location>
</feature>
<feature type="transmembrane region" description="Helical" evidence="1">
    <location>
        <begin position="518"/>
        <end position="541"/>
    </location>
</feature>
<feature type="transmembrane region" description="Helical" evidence="1">
    <location>
        <begin position="449"/>
        <end position="471"/>
    </location>
</feature>
<accession>A0A0M3IEC9</accession>
<dbReference type="Pfam" id="PF07690">
    <property type="entry name" value="MFS_1"/>
    <property type="match status" value="1"/>
</dbReference>
<dbReference type="WBParaSite" id="ALUE_0001644501-mRNA-1">
    <property type="protein sequence ID" value="ALUE_0001644501-mRNA-1"/>
    <property type="gene ID" value="ALUE_0001644501"/>
</dbReference>
<feature type="transmembrane region" description="Helical" evidence="1">
    <location>
        <begin position="249"/>
        <end position="270"/>
    </location>
</feature>
<keyword evidence="1" id="KW-1133">Transmembrane helix</keyword>
<evidence type="ECO:0000256" key="1">
    <source>
        <dbReference type="SAM" id="Phobius"/>
    </source>
</evidence>
<feature type="transmembrane region" description="Helical" evidence="1">
    <location>
        <begin position="623"/>
        <end position="640"/>
    </location>
</feature>
<sequence>MWVENECDGLVEMPTLSRQGASSEYSSGNREITNRDQFCRNIMGVFDMQIKKVINVGCLAHRTRYFILLLGSLCISLISSNTITFNFTKICMVYNNETDKLPLEYPLASLDGITYTQYENSILMWAVELINVGCLAHRTRYFILLLGSLCISLISSNTITFNFTKICMIYNNETDKVRDYSLYVNMLPLEYPLASLDGITYTQYENSILMWAFGARYVFFTAGMMSTIATAVIPYLAQTSFNGFIVARFVQGLSFGADFAAIGLVTVRWASLKQHGLFVALLTSFSQISVIITMPLSGEGLSFGADFAAIGLVTVRWASLKQHGLFVALLTSFSQISVIITMPLSGELCESSLGWPSVYYIHAFMSGFFFVMWFICYRDDPSLHPTVTDTELEKIRRGKSEAEKKLDIKTPYKKILMNPIMWSVWLSALGELMTSQFIVMYGPTYLKEVLGFGVSNTGYFVALPRALHFFFKIASGIASDKIKFLSERVKMIIANTIALMVSGVLFLGLGFLSREVAYYALTLLMAIELTTGLVCAGFYKCATLVARFLSERVKMIIANTISLMVSGVLFLGLGFLSKEVAYYALTLLMAIELTTGLVCAGFYKCATLVARQYSHFVLSQIQFIKCLSLFVEPALVAVFIRNNTLTEWRTVFIIHAVTLIIGNIIFCIVATDKPASFTQNEEKNRNDIKTTVY</sequence>
<dbReference type="Gene3D" id="1.20.1250.20">
    <property type="entry name" value="MFS general substrate transporter like domains"/>
    <property type="match status" value="3"/>
</dbReference>
<feature type="transmembrane region" description="Helical" evidence="1">
    <location>
        <begin position="492"/>
        <end position="512"/>
    </location>
</feature>
<feature type="transmembrane region" description="Helical" evidence="1">
    <location>
        <begin position="141"/>
        <end position="163"/>
    </location>
</feature>
<organism evidence="2 3">
    <name type="scientific">Ascaris lumbricoides</name>
    <name type="common">Giant roundworm</name>
    <dbReference type="NCBI Taxonomy" id="6252"/>
    <lineage>
        <taxon>Eukaryota</taxon>
        <taxon>Metazoa</taxon>
        <taxon>Ecdysozoa</taxon>
        <taxon>Nematoda</taxon>
        <taxon>Chromadorea</taxon>
        <taxon>Rhabditida</taxon>
        <taxon>Spirurina</taxon>
        <taxon>Ascaridomorpha</taxon>
        <taxon>Ascaridoidea</taxon>
        <taxon>Ascarididae</taxon>
        <taxon>Ascaris</taxon>
    </lineage>
</organism>
<keyword evidence="2" id="KW-1185">Reference proteome</keyword>
<dbReference type="PANTHER" id="PTHR45757:SF2">
    <property type="entry name" value="MAJOR FACILITATOR SUPERFAMILY (MFS) PROFILE DOMAIN-CONTAINING PROTEIN"/>
    <property type="match status" value="1"/>
</dbReference>
<evidence type="ECO:0000313" key="3">
    <source>
        <dbReference type="WBParaSite" id="ALUE_0001644501-mRNA-1"/>
    </source>
</evidence>
<keyword evidence="1" id="KW-0472">Membrane</keyword>
<dbReference type="SUPFAM" id="SSF103473">
    <property type="entry name" value="MFS general substrate transporter"/>
    <property type="match status" value="3"/>
</dbReference>
<dbReference type="Proteomes" id="UP000036681">
    <property type="component" value="Unplaced"/>
</dbReference>
<reference evidence="3" key="1">
    <citation type="submission" date="2017-02" db="UniProtKB">
        <authorList>
            <consortium name="WormBaseParasite"/>
        </authorList>
    </citation>
    <scope>IDENTIFICATION</scope>
</reference>
<dbReference type="AlphaFoldDB" id="A0A0M3IEC9"/>
<feature type="transmembrane region" description="Helical" evidence="1">
    <location>
        <begin position="277"/>
        <end position="294"/>
    </location>
</feature>
<feature type="transmembrane region" description="Helical" evidence="1">
    <location>
        <begin position="325"/>
        <end position="345"/>
    </location>
</feature>
<feature type="transmembrane region" description="Helical" evidence="1">
    <location>
        <begin position="652"/>
        <end position="671"/>
    </location>
</feature>